<dbReference type="InterPro" id="IPR002575">
    <property type="entry name" value="Aminoglycoside_PTrfase"/>
</dbReference>
<dbReference type="RefSeq" id="XP_026610956.1">
    <property type="nucleotide sequence ID" value="XM_026756517.1"/>
</dbReference>
<organism evidence="2 3">
    <name type="scientific">Aspergillus thermomutatus</name>
    <name type="common">Neosartorya pseudofischeri</name>
    <dbReference type="NCBI Taxonomy" id="41047"/>
    <lineage>
        <taxon>Eukaryota</taxon>
        <taxon>Fungi</taxon>
        <taxon>Dikarya</taxon>
        <taxon>Ascomycota</taxon>
        <taxon>Pezizomycotina</taxon>
        <taxon>Eurotiomycetes</taxon>
        <taxon>Eurotiomycetidae</taxon>
        <taxon>Eurotiales</taxon>
        <taxon>Aspergillaceae</taxon>
        <taxon>Aspergillus</taxon>
        <taxon>Aspergillus subgen. Fumigati</taxon>
    </lineage>
</organism>
<dbReference type="EMBL" id="NKHU02000266">
    <property type="protein sequence ID" value="RHZ46012.1"/>
    <property type="molecule type" value="Genomic_DNA"/>
</dbReference>
<dbReference type="Gene3D" id="3.90.1200.10">
    <property type="match status" value="1"/>
</dbReference>
<sequence>MQLRKLHSPKMQSLGGQPIYSAFLFPGGYGLPHGPLSSDDELWAEMEVTLKGVPEDARLRLQNHMPPAAPYTFTHGDLTYVNIMVEDGCLTGIPDWEASGYFPV</sequence>
<reference evidence="2" key="1">
    <citation type="submission" date="2018-08" db="EMBL/GenBank/DDBJ databases">
        <title>Draft genome sequence of azole-resistant Aspergillus thermomutatus (Neosartorya pseudofischeri) strain HMR AF 39, isolated from a human nasal aspirate.</title>
        <authorList>
            <person name="Parent-Michaud M."/>
            <person name="Dufresne P.J."/>
            <person name="Fournier E."/>
            <person name="Martineau C."/>
            <person name="Moreira S."/>
            <person name="Perkins V."/>
            <person name="De Repentigny L."/>
            <person name="Dufresne S.F."/>
        </authorList>
    </citation>
    <scope>NUCLEOTIDE SEQUENCE [LARGE SCALE GENOMIC DNA]</scope>
    <source>
        <strain evidence="2">HMR AF 39</strain>
    </source>
</reference>
<protein>
    <recommendedName>
        <fullName evidence="1">Aminoglycoside phosphotransferase domain-containing protein</fullName>
    </recommendedName>
</protein>
<dbReference type="VEuPathDB" id="FungiDB:CDV56_102898"/>
<keyword evidence="3" id="KW-1185">Reference proteome</keyword>
<dbReference type="Proteomes" id="UP000215305">
    <property type="component" value="Unassembled WGS sequence"/>
</dbReference>
<gene>
    <name evidence="2" type="ORF">CDV56_102898</name>
</gene>
<feature type="domain" description="Aminoglycoside phosphotransferase" evidence="1">
    <location>
        <begin position="52"/>
        <end position="101"/>
    </location>
</feature>
<accession>A0A397G4Q8</accession>
<dbReference type="OrthoDB" id="8300194at2759"/>
<dbReference type="GeneID" id="38124872"/>
<comment type="caution">
    <text evidence="2">The sequence shown here is derived from an EMBL/GenBank/DDBJ whole genome shotgun (WGS) entry which is preliminary data.</text>
</comment>
<evidence type="ECO:0000259" key="1">
    <source>
        <dbReference type="Pfam" id="PF01636"/>
    </source>
</evidence>
<name>A0A397G4Q8_ASPTH</name>
<dbReference type="STRING" id="41047.A0A397G4Q8"/>
<feature type="non-terminal residue" evidence="2">
    <location>
        <position position="104"/>
    </location>
</feature>
<evidence type="ECO:0000313" key="2">
    <source>
        <dbReference type="EMBL" id="RHZ46012.1"/>
    </source>
</evidence>
<proteinExistence type="predicted"/>
<dbReference type="Pfam" id="PF01636">
    <property type="entry name" value="APH"/>
    <property type="match status" value="1"/>
</dbReference>
<evidence type="ECO:0000313" key="3">
    <source>
        <dbReference type="Proteomes" id="UP000215305"/>
    </source>
</evidence>
<dbReference type="AlphaFoldDB" id="A0A397G4Q8"/>
<dbReference type="SUPFAM" id="SSF56112">
    <property type="entry name" value="Protein kinase-like (PK-like)"/>
    <property type="match status" value="1"/>
</dbReference>
<dbReference type="InterPro" id="IPR011009">
    <property type="entry name" value="Kinase-like_dom_sf"/>
</dbReference>